<dbReference type="Proteomes" id="UP000315133">
    <property type="component" value="Unassembled WGS sequence"/>
</dbReference>
<dbReference type="AlphaFoldDB" id="A0A543KLK6"/>
<dbReference type="EMBL" id="VFPU01000001">
    <property type="protein sequence ID" value="TQM95957.1"/>
    <property type="molecule type" value="Genomic_DNA"/>
</dbReference>
<dbReference type="Gene3D" id="3.40.50.720">
    <property type="entry name" value="NAD(P)-binding Rossmann-like Domain"/>
    <property type="match status" value="1"/>
</dbReference>
<comment type="caution">
    <text evidence="20">The sequence shown here is derived from an EMBL/GenBank/DDBJ whole genome shotgun (WGS) entry which is preliminary data.</text>
</comment>
<evidence type="ECO:0000256" key="1">
    <source>
        <dbReference type="ARBA" id="ARBA00001920"/>
    </source>
</evidence>
<evidence type="ECO:0000256" key="4">
    <source>
        <dbReference type="ARBA" id="ARBA00006753"/>
    </source>
</evidence>
<evidence type="ECO:0000256" key="12">
    <source>
        <dbReference type="ARBA" id="ARBA00044930"/>
    </source>
</evidence>
<keyword evidence="9" id="KW-0560">Oxidoreductase</keyword>
<proteinExistence type="inferred from homology"/>
<comment type="pathway">
    <text evidence="2">Amino-acid biosynthesis; L-threonine biosynthesis; L-threonine from L-aspartate: step 3/5.</text>
</comment>
<keyword evidence="11" id="KW-0486">Methionine biosynthesis</keyword>
<dbReference type="InterPro" id="IPR022697">
    <property type="entry name" value="HDH_short"/>
</dbReference>
<evidence type="ECO:0000256" key="6">
    <source>
        <dbReference type="ARBA" id="ARBA00013376"/>
    </source>
</evidence>
<accession>A0A543KLK6</accession>
<evidence type="ECO:0000256" key="8">
    <source>
        <dbReference type="ARBA" id="ARBA00022697"/>
    </source>
</evidence>
<evidence type="ECO:0000313" key="21">
    <source>
        <dbReference type="Proteomes" id="UP000315133"/>
    </source>
</evidence>
<evidence type="ECO:0000256" key="14">
    <source>
        <dbReference type="ARBA" id="ARBA00049031"/>
    </source>
</evidence>
<dbReference type="Pfam" id="PF00742">
    <property type="entry name" value="Homoserine_dh"/>
    <property type="match status" value="1"/>
</dbReference>
<comment type="function">
    <text evidence="12">Catalyzes the conversion of L-aspartate-beta-semialdehyde (L-Asa) to L-homoserine (L-Hse), the third step in the biosynthesis of threonine and methionine from aspartate.</text>
</comment>
<dbReference type="PANTHER" id="PTHR43331">
    <property type="entry name" value="HOMOSERINE DEHYDROGENASE"/>
    <property type="match status" value="1"/>
</dbReference>
<keyword evidence="21" id="KW-1185">Reference proteome</keyword>
<gene>
    <name evidence="20" type="ORF">FB476_0810</name>
</gene>
<dbReference type="PIRSF" id="PIRSF036497">
    <property type="entry name" value="HDH_short"/>
    <property type="match status" value="1"/>
</dbReference>
<evidence type="ECO:0000259" key="18">
    <source>
        <dbReference type="Pfam" id="PF00742"/>
    </source>
</evidence>
<dbReference type="PANTHER" id="PTHR43331:SF1">
    <property type="entry name" value="HOMOSERINE DEHYDROGENASE"/>
    <property type="match status" value="1"/>
</dbReference>
<comment type="pathway">
    <text evidence="3">Amino-acid biosynthesis; L-methionine biosynthesis via de novo pathway; L-homoserine from L-aspartate: step 3/3.</text>
</comment>
<comment type="similarity">
    <text evidence="4">Belongs to the homoserine dehydrogenase family.</text>
</comment>
<keyword evidence="16" id="KW-0521">NADP</keyword>
<feature type="binding site" evidence="16">
    <location>
        <position position="133"/>
    </location>
    <ligand>
        <name>NADPH</name>
        <dbReference type="ChEBI" id="CHEBI:57783"/>
    </ligand>
</feature>
<evidence type="ECO:0000256" key="3">
    <source>
        <dbReference type="ARBA" id="ARBA00005062"/>
    </source>
</evidence>
<dbReference type="Gene3D" id="3.30.360.10">
    <property type="entry name" value="Dihydrodipicolinate Reductase, domain 2"/>
    <property type="match status" value="1"/>
</dbReference>
<keyword evidence="10" id="KW-0915">Sodium</keyword>
<comment type="catalytic activity">
    <reaction evidence="14">
        <text>L-homoserine + NAD(+) = L-aspartate 4-semialdehyde + NADH + H(+)</text>
        <dbReference type="Rhea" id="RHEA:15757"/>
        <dbReference type="ChEBI" id="CHEBI:15378"/>
        <dbReference type="ChEBI" id="CHEBI:57476"/>
        <dbReference type="ChEBI" id="CHEBI:57540"/>
        <dbReference type="ChEBI" id="CHEBI:57945"/>
        <dbReference type="ChEBI" id="CHEBI:537519"/>
        <dbReference type="EC" id="1.1.1.3"/>
    </reaction>
    <physiologicalReaction direction="right-to-left" evidence="14">
        <dbReference type="Rhea" id="RHEA:15759"/>
    </physiologicalReaction>
</comment>
<keyword evidence="7" id="KW-0028">Amino-acid biosynthesis</keyword>
<evidence type="ECO:0000256" key="13">
    <source>
        <dbReference type="ARBA" id="ARBA00048841"/>
    </source>
</evidence>
<evidence type="ECO:0000256" key="16">
    <source>
        <dbReference type="PIRSR" id="PIRSR036497-2"/>
    </source>
</evidence>
<feature type="active site" description="Proton donor" evidence="15">
    <location>
        <position position="233"/>
    </location>
</feature>
<keyword evidence="8" id="KW-0791">Threonine biosynthesis</keyword>
<dbReference type="GO" id="GO:0009088">
    <property type="term" value="P:threonine biosynthetic process"/>
    <property type="evidence" value="ECO:0007669"/>
    <property type="project" value="UniProtKB-UniPathway"/>
</dbReference>
<evidence type="ECO:0000256" key="10">
    <source>
        <dbReference type="ARBA" id="ARBA00023053"/>
    </source>
</evidence>
<dbReference type="FunFam" id="3.30.360.10:FF:000005">
    <property type="entry name" value="Homoserine dehydrogenase"/>
    <property type="match status" value="1"/>
</dbReference>
<evidence type="ECO:0000256" key="9">
    <source>
        <dbReference type="ARBA" id="ARBA00023002"/>
    </source>
</evidence>
<feature type="domain" description="Aspartate/homoserine dehydrogenase NAD-binding" evidence="19">
    <location>
        <begin position="41"/>
        <end position="157"/>
    </location>
</feature>
<feature type="region of interest" description="Disordered" evidence="17">
    <location>
        <begin position="1"/>
        <end position="30"/>
    </location>
</feature>
<organism evidence="20 21">
    <name type="scientific">Ornithinimicrobium humiphilum</name>
    <dbReference type="NCBI Taxonomy" id="125288"/>
    <lineage>
        <taxon>Bacteria</taxon>
        <taxon>Bacillati</taxon>
        <taxon>Actinomycetota</taxon>
        <taxon>Actinomycetes</taxon>
        <taxon>Micrococcales</taxon>
        <taxon>Ornithinimicrobiaceae</taxon>
        <taxon>Ornithinimicrobium</taxon>
    </lineage>
</organism>
<evidence type="ECO:0000256" key="15">
    <source>
        <dbReference type="PIRSR" id="PIRSR036497-1"/>
    </source>
</evidence>
<evidence type="ECO:0000256" key="11">
    <source>
        <dbReference type="ARBA" id="ARBA00023167"/>
    </source>
</evidence>
<dbReference type="GO" id="GO:0050661">
    <property type="term" value="F:NADP binding"/>
    <property type="evidence" value="ECO:0007669"/>
    <property type="project" value="InterPro"/>
</dbReference>
<sequence>MTPTPTSHPDDDRSAPVPTPQPTSHTATTDVSAPLRVALLGGGTVGAAVARLLGERAELLAARVGRPLELVGVAVRDTSRVRDGVDPALITDDAVALVDGADLVVEVMGGLEPARSLIERALVRGVPVVTANKQLIAQQGPELHALAAEHGTDLHYEAAVMAAVPVMAVVRESLAGDEIASISGIVNGSTNYVLDLVARKGVPFEDAVRQAGELGYLEADPTEDLEGLDAAAKIVLLARTAWGLPVTLDDVQRQGITHLTDTDFEQAAANGTVIKLVASAWRSSAGGGDRVEVAVRPVALPQDDPLAQAREGANVLIVEARSAGTLRLHGAGAGGDATASAVLGDIVRAARVR</sequence>
<dbReference type="GO" id="GO:0004412">
    <property type="term" value="F:homoserine dehydrogenase activity"/>
    <property type="evidence" value="ECO:0007669"/>
    <property type="project" value="UniProtKB-EC"/>
</dbReference>
<dbReference type="GO" id="GO:0009086">
    <property type="term" value="P:methionine biosynthetic process"/>
    <property type="evidence" value="ECO:0007669"/>
    <property type="project" value="UniProtKB-KW"/>
</dbReference>
<dbReference type="SUPFAM" id="SSF55347">
    <property type="entry name" value="Glyceraldehyde-3-phosphate dehydrogenase-like, C-terminal domain"/>
    <property type="match status" value="1"/>
</dbReference>
<dbReference type="NCBIfam" id="NF004976">
    <property type="entry name" value="PRK06349.1"/>
    <property type="match status" value="1"/>
</dbReference>
<name>A0A543KLK6_9MICO</name>
<reference evidence="20 21" key="1">
    <citation type="submission" date="2019-06" db="EMBL/GenBank/DDBJ databases">
        <title>Sequencing the genomes of 1000 actinobacteria strains.</title>
        <authorList>
            <person name="Klenk H.-P."/>
        </authorList>
    </citation>
    <scope>NUCLEOTIDE SEQUENCE [LARGE SCALE GENOMIC DNA]</scope>
    <source>
        <strain evidence="20 21">DSM 12362</strain>
    </source>
</reference>
<comment type="catalytic activity">
    <reaction evidence="13">
        <text>L-homoserine + NADP(+) = L-aspartate 4-semialdehyde + NADPH + H(+)</text>
        <dbReference type="Rhea" id="RHEA:15761"/>
        <dbReference type="ChEBI" id="CHEBI:15378"/>
        <dbReference type="ChEBI" id="CHEBI:57476"/>
        <dbReference type="ChEBI" id="CHEBI:57783"/>
        <dbReference type="ChEBI" id="CHEBI:58349"/>
        <dbReference type="ChEBI" id="CHEBI:537519"/>
        <dbReference type="EC" id="1.1.1.3"/>
    </reaction>
    <physiologicalReaction direction="right-to-left" evidence="13">
        <dbReference type="Rhea" id="RHEA:15763"/>
    </physiologicalReaction>
</comment>
<dbReference type="InterPro" id="IPR001342">
    <property type="entry name" value="HDH_cat"/>
</dbReference>
<evidence type="ECO:0000256" key="7">
    <source>
        <dbReference type="ARBA" id="ARBA00022605"/>
    </source>
</evidence>
<protein>
    <recommendedName>
        <fullName evidence="6">Homoserine dehydrogenase</fullName>
        <ecNumber evidence="5">1.1.1.3</ecNumber>
    </recommendedName>
</protein>
<feature type="domain" description="Homoserine dehydrogenase catalytic" evidence="18">
    <location>
        <begin position="165"/>
        <end position="347"/>
    </location>
</feature>
<dbReference type="SUPFAM" id="SSF51735">
    <property type="entry name" value="NAD(P)-binding Rossmann-fold domains"/>
    <property type="match status" value="1"/>
</dbReference>
<evidence type="ECO:0000313" key="20">
    <source>
        <dbReference type="EMBL" id="TQM95957.1"/>
    </source>
</evidence>
<evidence type="ECO:0000259" key="19">
    <source>
        <dbReference type="Pfam" id="PF03447"/>
    </source>
</evidence>
<evidence type="ECO:0000256" key="2">
    <source>
        <dbReference type="ARBA" id="ARBA00005056"/>
    </source>
</evidence>
<dbReference type="InterPro" id="IPR005106">
    <property type="entry name" value="Asp/hSer_DH_NAD-bd"/>
</dbReference>
<feature type="binding site" evidence="16">
    <location>
        <begin position="41"/>
        <end position="46"/>
    </location>
    <ligand>
        <name>NADP(+)</name>
        <dbReference type="ChEBI" id="CHEBI:58349"/>
    </ligand>
</feature>
<dbReference type="UniPathway" id="UPA00050">
    <property type="reaction ID" value="UER00063"/>
</dbReference>
<dbReference type="Pfam" id="PF03447">
    <property type="entry name" value="NAD_binding_3"/>
    <property type="match status" value="1"/>
</dbReference>
<evidence type="ECO:0000256" key="5">
    <source>
        <dbReference type="ARBA" id="ARBA00013213"/>
    </source>
</evidence>
<feature type="binding site" evidence="16">
    <location>
        <position position="218"/>
    </location>
    <ligand>
        <name>L-homoserine</name>
        <dbReference type="ChEBI" id="CHEBI:57476"/>
    </ligand>
</feature>
<dbReference type="InterPro" id="IPR036291">
    <property type="entry name" value="NAD(P)-bd_dom_sf"/>
</dbReference>
<evidence type="ECO:0000256" key="17">
    <source>
        <dbReference type="SAM" id="MobiDB-lite"/>
    </source>
</evidence>
<comment type="cofactor">
    <cofactor evidence="1">
        <name>a metal cation</name>
        <dbReference type="ChEBI" id="CHEBI:25213"/>
    </cofactor>
</comment>
<dbReference type="UniPathway" id="UPA00051">
    <property type="reaction ID" value="UER00465"/>
</dbReference>
<dbReference type="EC" id="1.1.1.3" evidence="5"/>